<comment type="caution">
    <text evidence="1">The sequence shown here is derived from an EMBL/GenBank/DDBJ whole genome shotgun (WGS) entry which is preliminary data.</text>
</comment>
<dbReference type="AlphaFoldDB" id="A0AAV5M8H3"/>
<proteinExistence type="predicted"/>
<dbReference type="Proteomes" id="UP001054252">
    <property type="component" value="Unassembled WGS sequence"/>
</dbReference>
<evidence type="ECO:0000313" key="1">
    <source>
        <dbReference type="EMBL" id="GKV46129.1"/>
    </source>
</evidence>
<gene>
    <name evidence="1" type="ORF">SLEP1_g53136</name>
</gene>
<dbReference type="EMBL" id="BPVZ01000203">
    <property type="protein sequence ID" value="GKV46129.1"/>
    <property type="molecule type" value="Genomic_DNA"/>
</dbReference>
<organism evidence="1 2">
    <name type="scientific">Rubroshorea leprosula</name>
    <dbReference type="NCBI Taxonomy" id="152421"/>
    <lineage>
        <taxon>Eukaryota</taxon>
        <taxon>Viridiplantae</taxon>
        <taxon>Streptophyta</taxon>
        <taxon>Embryophyta</taxon>
        <taxon>Tracheophyta</taxon>
        <taxon>Spermatophyta</taxon>
        <taxon>Magnoliopsida</taxon>
        <taxon>eudicotyledons</taxon>
        <taxon>Gunneridae</taxon>
        <taxon>Pentapetalae</taxon>
        <taxon>rosids</taxon>
        <taxon>malvids</taxon>
        <taxon>Malvales</taxon>
        <taxon>Dipterocarpaceae</taxon>
        <taxon>Rubroshorea</taxon>
    </lineage>
</organism>
<reference evidence="1 2" key="1">
    <citation type="journal article" date="2021" name="Commun. Biol.">
        <title>The genome of Shorea leprosula (Dipterocarpaceae) highlights the ecological relevance of drought in aseasonal tropical rainforests.</title>
        <authorList>
            <person name="Ng K.K.S."/>
            <person name="Kobayashi M.J."/>
            <person name="Fawcett J.A."/>
            <person name="Hatakeyama M."/>
            <person name="Paape T."/>
            <person name="Ng C.H."/>
            <person name="Ang C.C."/>
            <person name="Tnah L.H."/>
            <person name="Lee C.T."/>
            <person name="Nishiyama T."/>
            <person name="Sese J."/>
            <person name="O'Brien M.J."/>
            <person name="Copetti D."/>
            <person name="Mohd Noor M.I."/>
            <person name="Ong R.C."/>
            <person name="Putra M."/>
            <person name="Sireger I.Z."/>
            <person name="Indrioko S."/>
            <person name="Kosugi Y."/>
            <person name="Izuno A."/>
            <person name="Isagi Y."/>
            <person name="Lee S.L."/>
            <person name="Shimizu K.K."/>
        </authorList>
    </citation>
    <scope>NUCLEOTIDE SEQUENCE [LARGE SCALE GENOMIC DNA]</scope>
    <source>
        <strain evidence="1">214</strain>
    </source>
</reference>
<sequence>MTQLNSTKGIQACSPRLQSFSMFVGLESMGGLVLASFLQ</sequence>
<evidence type="ECO:0000313" key="2">
    <source>
        <dbReference type="Proteomes" id="UP001054252"/>
    </source>
</evidence>
<name>A0AAV5M8H3_9ROSI</name>
<protein>
    <submittedName>
        <fullName evidence="1">Uncharacterized protein</fullName>
    </submittedName>
</protein>
<accession>A0AAV5M8H3</accession>
<keyword evidence="2" id="KW-1185">Reference proteome</keyword>